<name>A0A2U3LRQ8_9FIRM</name>
<gene>
    <name evidence="3" type="ORF">SBF1_780004</name>
</gene>
<dbReference type="Gene3D" id="3.10.580.10">
    <property type="entry name" value="CBS-domain"/>
    <property type="match status" value="1"/>
</dbReference>
<reference evidence="4" key="1">
    <citation type="submission" date="2018-02" db="EMBL/GenBank/DDBJ databases">
        <authorList>
            <person name="Hausmann B."/>
        </authorList>
    </citation>
    <scope>NUCLEOTIDE SEQUENCE [LARGE SCALE GENOMIC DNA]</scope>
    <source>
        <strain evidence="4">Peat soil MAG SbF1</strain>
    </source>
</reference>
<dbReference type="CDD" id="cd01949">
    <property type="entry name" value="GGDEF"/>
    <property type="match status" value="1"/>
</dbReference>
<dbReference type="InterPro" id="IPR050706">
    <property type="entry name" value="Cyclic-di-GMP_PDE-like"/>
</dbReference>
<evidence type="ECO:0000313" key="3">
    <source>
        <dbReference type="EMBL" id="SPF54627.1"/>
    </source>
</evidence>
<dbReference type="SUPFAM" id="SSF55073">
    <property type="entry name" value="Nucleotide cyclase"/>
    <property type="match status" value="1"/>
</dbReference>
<dbReference type="CDD" id="cd01948">
    <property type="entry name" value="EAL"/>
    <property type="match status" value="1"/>
</dbReference>
<feature type="domain" description="GGDEF" evidence="2">
    <location>
        <begin position="606"/>
        <end position="738"/>
    </location>
</feature>
<sequence length="738" mass="83775">MLNILEIMKRVMLKRKRFRIRTSTDMNQRKLYTLLRDDKTIWVLYLDIVKFHEVEFRYGYNICHQILDELNNEINHTLSNQRSFFLFTQSESRGGDDFVIYLVPGENTLWEMREVIEEWVLPMEERFNRRIRKLVNEEIRLRSGLARCINEASRGPDSLISTAVKEAFLLNKSDPDPRFFARREEIAHLINEPDKYLKVAFQPIIETRNGEVYGFEALARIPGSTCFNNIADLFPFAEKIGQLYPIETLCRRQAIAAYPAVVQNKELLFLNINPQILIDQEFASGQTRKLLFEKGLAASDVVLEITEQSAIENFAMFREALDHYRSQGYLIALDDLGAGYSSLQSVAELHPDFLKVDQSLISGVNADPIKWALLETFVTFSKRIGCRIIAEGVETEEEMHTVVQLGVDYVQGFFVARPAFERAGINPAVKKILNPKRRLKYIEQNPIVSLVEPLPFFEPNTLVSDVETYFRDHPHQWLIGITENSRLVGVIQRDRLFAALGTRYGVPLYLERTVTILMDANPLIVEDTTPLEVVSSLAMQRSGTQLYDGIIVAHQHKPIGLVSVANLMKAMSEKQINLAQGANPLTGLPGNLCINQEIRQHLEKGSTFGVIYVDLNKFKYYNDLYGFQQGDVVIKRLSDILLNASYNTDEETFVGHIGGDDFITISSSSDQERLAVNILTQFEQCCGQLSGTANLSVALAGLIVNNTDQSWTPSLVAERAAQIKKEVKAMGGNSFLLR</sequence>
<dbReference type="EMBL" id="OMOF01000756">
    <property type="protein sequence ID" value="SPF54627.1"/>
    <property type="molecule type" value="Genomic_DNA"/>
</dbReference>
<evidence type="ECO:0000259" key="1">
    <source>
        <dbReference type="PROSITE" id="PS50883"/>
    </source>
</evidence>
<dbReference type="PROSITE" id="PS50887">
    <property type="entry name" value="GGDEF"/>
    <property type="match status" value="1"/>
</dbReference>
<dbReference type="PANTHER" id="PTHR33121">
    <property type="entry name" value="CYCLIC DI-GMP PHOSPHODIESTERASE PDEF"/>
    <property type="match status" value="1"/>
</dbReference>
<dbReference type="SUPFAM" id="SSF54631">
    <property type="entry name" value="CBS-domain pair"/>
    <property type="match status" value="1"/>
</dbReference>
<dbReference type="InterPro" id="IPR000160">
    <property type="entry name" value="GGDEF_dom"/>
</dbReference>
<dbReference type="Pfam" id="PF00571">
    <property type="entry name" value="CBS"/>
    <property type="match status" value="1"/>
</dbReference>
<dbReference type="InterPro" id="IPR000644">
    <property type="entry name" value="CBS_dom"/>
</dbReference>
<dbReference type="Gene3D" id="3.20.20.450">
    <property type="entry name" value="EAL domain"/>
    <property type="match status" value="1"/>
</dbReference>
<dbReference type="InterPro" id="IPR043128">
    <property type="entry name" value="Rev_trsase/Diguanyl_cyclase"/>
</dbReference>
<dbReference type="Proteomes" id="UP000238916">
    <property type="component" value="Unassembled WGS sequence"/>
</dbReference>
<dbReference type="NCBIfam" id="TIGR00254">
    <property type="entry name" value="GGDEF"/>
    <property type="match status" value="1"/>
</dbReference>
<feature type="domain" description="EAL" evidence="1">
    <location>
        <begin position="179"/>
        <end position="432"/>
    </location>
</feature>
<dbReference type="Pfam" id="PF00563">
    <property type="entry name" value="EAL"/>
    <property type="match status" value="1"/>
</dbReference>
<dbReference type="InterPro" id="IPR046342">
    <property type="entry name" value="CBS_dom_sf"/>
</dbReference>
<dbReference type="SUPFAM" id="SSF141868">
    <property type="entry name" value="EAL domain-like"/>
    <property type="match status" value="1"/>
</dbReference>
<dbReference type="PROSITE" id="PS50883">
    <property type="entry name" value="EAL"/>
    <property type="match status" value="1"/>
</dbReference>
<evidence type="ECO:0000259" key="2">
    <source>
        <dbReference type="PROSITE" id="PS50887"/>
    </source>
</evidence>
<dbReference type="InterPro" id="IPR029787">
    <property type="entry name" value="Nucleotide_cyclase"/>
</dbReference>
<organism evidence="3 4">
    <name type="scientific">Candidatus Desulfosporosinus infrequens</name>
    <dbReference type="NCBI Taxonomy" id="2043169"/>
    <lineage>
        <taxon>Bacteria</taxon>
        <taxon>Bacillati</taxon>
        <taxon>Bacillota</taxon>
        <taxon>Clostridia</taxon>
        <taxon>Eubacteriales</taxon>
        <taxon>Desulfitobacteriaceae</taxon>
        <taxon>Desulfosporosinus</taxon>
    </lineage>
</organism>
<protein>
    <submittedName>
        <fullName evidence="3">Diguanylate cyclase domain protein</fullName>
    </submittedName>
</protein>
<accession>A0A2U3LRQ8</accession>
<proteinExistence type="predicted"/>
<dbReference type="AlphaFoldDB" id="A0A2U3LRQ8"/>
<evidence type="ECO:0000313" key="4">
    <source>
        <dbReference type="Proteomes" id="UP000238916"/>
    </source>
</evidence>
<dbReference type="PANTHER" id="PTHR33121:SF76">
    <property type="entry name" value="SIGNALING PROTEIN"/>
    <property type="match status" value="1"/>
</dbReference>
<dbReference type="InterPro" id="IPR001633">
    <property type="entry name" value="EAL_dom"/>
</dbReference>
<dbReference type="Gene3D" id="3.30.70.270">
    <property type="match status" value="2"/>
</dbReference>
<dbReference type="InterPro" id="IPR035919">
    <property type="entry name" value="EAL_sf"/>
</dbReference>
<dbReference type="SMART" id="SM00052">
    <property type="entry name" value="EAL"/>
    <property type="match status" value="1"/>
</dbReference>
<dbReference type="GO" id="GO:0071111">
    <property type="term" value="F:cyclic-guanylate-specific phosphodiesterase activity"/>
    <property type="evidence" value="ECO:0007669"/>
    <property type="project" value="InterPro"/>
</dbReference>
<dbReference type="SMART" id="SM00267">
    <property type="entry name" value="GGDEF"/>
    <property type="match status" value="1"/>
</dbReference>
<dbReference type="Pfam" id="PF00990">
    <property type="entry name" value="GGDEF"/>
    <property type="match status" value="1"/>
</dbReference>